<dbReference type="SUPFAM" id="SSF55315">
    <property type="entry name" value="L30e-like"/>
    <property type="match status" value="1"/>
</dbReference>
<dbReference type="GO" id="GO:0008173">
    <property type="term" value="F:RNA methyltransferase activity"/>
    <property type="evidence" value="ECO:0007669"/>
    <property type="project" value="InterPro"/>
</dbReference>
<dbReference type="RefSeq" id="WP_105000328.1">
    <property type="nucleotide sequence ID" value="NZ_MQVX01000001.1"/>
</dbReference>
<feature type="domain" description="RNA 2-O ribose methyltransferase substrate binding" evidence="4">
    <location>
        <begin position="32"/>
        <end position="103"/>
    </location>
</feature>
<dbReference type="EMBL" id="MQVX01000001">
    <property type="protein sequence ID" value="PQJ14693.1"/>
    <property type="molecule type" value="Genomic_DNA"/>
</dbReference>
<dbReference type="CDD" id="cd18104">
    <property type="entry name" value="SpoU-like_RNA-MTase"/>
    <property type="match status" value="1"/>
</dbReference>
<dbReference type="Gene3D" id="3.30.1330.30">
    <property type="match status" value="1"/>
</dbReference>
<dbReference type="InterPro" id="IPR053888">
    <property type="entry name" value="MRM3-like_sub_bind"/>
</dbReference>
<dbReference type="InterPro" id="IPR029028">
    <property type="entry name" value="Alpha/beta_knot_MTases"/>
</dbReference>
<dbReference type="Pfam" id="PF22435">
    <property type="entry name" value="MRM3-like_sub_bind"/>
    <property type="match status" value="1"/>
</dbReference>
<dbReference type="PANTHER" id="PTHR43191">
    <property type="entry name" value="RRNA METHYLTRANSFERASE 3"/>
    <property type="match status" value="1"/>
</dbReference>
<dbReference type="GO" id="GO:0005737">
    <property type="term" value="C:cytoplasm"/>
    <property type="evidence" value="ECO:0007669"/>
    <property type="project" value="UniProtKB-ARBA"/>
</dbReference>
<evidence type="ECO:0000256" key="2">
    <source>
        <dbReference type="ARBA" id="ARBA00022603"/>
    </source>
</evidence>
<dbReference type="AlphaFoldDB" id="A0A2S7T460"/>
<dbReference type="SUPFAM" id="SSF75217">
    <property type="entry name" value="alpha/beta knot"/>
    <property type="match status" value="1"/>
</dbReference>
<keyword evidence="3 5" id="KW-0808">Transferase</keyword>
<name>A0A2S7T460_9FLAO</name>
<dbReference type="SMART" id="SM00967">
    <property type="entry name" value="SpoU_sub_bind"/>
    <property type="match status" value="1"/>
</dbReference>
<dbReference type="Gene3D" id="3.40.1280.10">
    <property type="match status" value="1"/>
</dbReference>
<dbReference type="InterPro" id="IPR013123">
    <property type="entry name" value="SpoU_subst-bd"/>
</dbReference>
<keyword evidence="2 5" id="KW-0489">Methyltransferase</keyword>
<dbReference type="Pfam" id="PF00588">
    <property type="entry name" value="SpoU_methylase"/>
    <property type="match status" value="1"/>
</dbReference>
<sequence length="263" mass="28719">MKEISSLQNPLVKKVLQLKDKGRLRKETGLFVIEGIQEVELALEAGYRFSHLFFREDTSPKEDLIQQSQAEELIRVSDKVYAKLAHRGSTEGLIGLAYAQSHRLEDLKLPGENPLVLVAEAPEKPGNIGALLRTARAAGVDAVCIANPRSDLYHPNIIRSSVGCLFGLPIALASSTETLEFLEQKNIGIYAAALEGSISYLEADYTGACALVVGTESTGLGEEWLAESHTVVRIPMKDRIDSLNVSVATGILIYEALRQRTMS</sequence>
<evidence type="ECO:0000313" key="5">
    <source>
        <dbReference type="EMBL" id="PQJ14693.1"/>
    </source>
</evidence>
<evidence type="ECO:0000313" key="6">
    <source>
        <dbReference type="Proteomes" id="UP000239366"/>
    </source>
</evidence>
<dbReference type="InterPro" id="IPR029064">
    <property type="entry name" value="Ribosomal_eL30-like_sf"/>
</dbReference>
<reference evidence="6" key="1">
    <citation type="submission" date="2016-11" db="EMBL/GenBank/DDBJ databases">
        <title>Trade-off between light-utilization and light-protection in marine flavobacteria.</title>
        <authorList>
            <person name="Kumagai Y."/>
            <person name="Yoshizawa S."/>
            <person name="Kogure K."/>
        </authorList>
    </citation>
    <scope>NUCLEOTIDE SEQUENCE [LARGE SCALE GENOMIC DNA]</scope>
    <source>
        <strain evidence="6">SG-18</strain>
    </source>
</reference>
<evidence type="ECO:0000259" key="4">
    <source>
        <dbReference type="SMART" id="SM00967"/>
    </source>
</evidence>
<organism evidence="5 6">
    <name type="scientific">Aureicoccus marinus</name>
    <dbReference type="NCBI Taxonomy" id="754435"/>
    <lineage>
        <taxon>Bacteria</taxon>
        <taxon>Pseudomonadati</taxon>
        <taxon>Bacteroidota</taxon>
        <taxon>Flavobacteriia</taxon>
        <taxon>Flavobacteriales</taxon>
        <taxon>Flavobacteriaceae</taxon>
        <taxon>Aureicoccus</taxon>
    </lineage>
</organism>
<dbReference type="GO" id="GO:0032259">
    <property type="term" value="P:methylation"/>
    <property type="evidence" value="ECO:0007669"/>
    <property type="project" value="UniProtKB-KW"/>
</dbReference>
<dbReference type="InterPro" id="IPR001537">
    <property type="entry name" value="SpoU_MeTrfase"/>
</dbReference>
<dbReference type="InterPro" id="IPR029026">
    <property type="entry name" value="tRNA_m1G_MTases_N"/>
</dbReference>
<dbReference type="Proteomes" id="UP000239366">
    <property type="component" value="Unassembled WGS sequence"/>
</dbReference>
<protein>
    <submittedName>
        <fullName evidence="5">rRNA methyltransferase</fullName>
    </submittedName>
</protein>
<dbReference type="InterPro" id="IPR051259">
    <property type="entry name" value="rRNA_Methyltransferase"/>
</dbReference>
<gene>
    <name evidence="5" type="ORF">BST99_02095</name>
</gene>
<dbReference type="GO" id="GO:0003723">
    <property type="term" value="F:RNA binding"/>
    <property type="evidence" value="ECO:0007669"/>
    <property type="project" value="InterPro"/>
</dbReference>
<comment type="similarity">
    <text evidence="1">Belongs to the class IV-like SAM-binding methyltransferase superfamily. RNA methyltransferase TrmH family.</text>
</comment>
<evidence type="ECO:0000256" key="3">
    <source>
        <dbReference type="ARBA" id="ARBA00022679"/>
    </source>
</evidence>
<dbReference type="OrthoDB" id="9794400at2"/>
<accession>A0A2S7T460</accession>
<evidence type="ECO:0000256" key="1">
    <source>
        <dbReference type="ARBA" id="ARBA00007228"/>
    </source>
</evidence>
<proteinExistence type="inferred from homology"/>
<dbReference type="GO" id="GO:0006396">
    <property type="term" value="P:RNA processing"/>
    <property type="evidence" value="ECO:0007669"/>
    <property type="project" value="InterPro"/>
</dbReference>
<comment type="caution">
    <text evidence="5">The sequence shown here is derived from an EMBL/GenBank/DDBJ whole genome shotgun (WGS) entry which is preliminary data.</text>
</comment>
<keyword evidence="6" id="KW-1185">Reference proteome</keyword>
<dbReference type="PANTHER" id="PTHR43191:SF2">
    <property type="entry name" value="RRNA METHYLTRANSFERASE 3, MITOCHONDRIAL"/>
    <property type="match status" value="1"/>
</dbReference>